<keyword evidence="10 12" id="KW-0648">Protein biosynthesis</keyword>
<dbReference type="InterPro" id="IPR005146">
    <property type="entry name" value="B3/B4_tRNA-bd"/>
</dbReference>
<feature type="binding site" evidence="12">
    <location>
        <position position="357"/>
    </location>
    <ligand>
        <name>Mg(2+)</name>
        <dbReference type="ChEBI" id="CHEBI:18420"/>
        <note>shared with alpha subunit</note>
    </ligand>
</feature>
<accession>A0A3P3XUZ6</accession>
<dbReference type="SUPFAM" id="SSF55681">
    <property type="entry name" value="Class II aaRS and biotin synthetases"/>
    <property type="match status" value="1"/>
</dbReference>
<comment type="cofactor">
    <cofactor evidence="1 12">
        <name>Mg(2+)</name>
        <dbReference type="ChEBI" id="CHEBI:18420"/>
    </cofactor>
</comment>
<keyword evidence="7 12" id="KW-0547">Nucleotide-binding</keyword>
<dbReference type="Gene3D" id="3.50.40.10">
    <property type="entry name" value="Phenylalanyl-trna Synthetase, Chain B, domain 3"/>
    <property type="match status" value="1"/>
</dbReference>
<feature type="binding site" evidence="12">
    <location>
        <position position="347"/>
    </location>
    <ligand>
        <name>Mg(2+)</name>
        <dbReference type="ChEBI" id="CHEBI:18420"/>
        <note>shared with alpha subunit</note>
    </ligand>
</feature>
<evidence type="ECO:0000256" key="5">
    <source>
        <dbReference type="ARBA" id="ARBA00022598"/>
    </source>
</evidence>
<dbReference type="Pfam" id="PF17759">
    <property type="entry name" value="tRNA_synthFbeta"/>
    <property type="match status" value="1"/>
</dbReference>
<dbReference type="EC" id="6.1.1.20" evidence="12"/>
<keyword evidence="8 12" id="KW-0067">ATP-binding</keyword>
<dbReference type="EMBL" id="FWDO01000007">
    <property type="protein sequence ID" value="SLM19813.1"/>
    <property type="molecule type" value="Genomic_DNA"/>
</dbReference>
<keyword evidence="5 12" id="KW-0436">Ligase</keyword>
<dbReference type="InterPro" id="IPR045864">
    <property type="entry name" value="aa-tRNA-synth_II/BPL/LPL"/>
</dbReference>
<organism evidence="14">
    <name type="scientific">uncultured spirochete</name>
    <dbReference type="NCBI Taxonomy" id="156406"/>
    <lineage>
        <taxon>Bacteria</taxon>
        <taxon>Pseudomonadati</taxon>
        <taxon>Spirochaetota</taxon>
        <taxon>Spirochaetia</taxon>
        <taxon>Spirochaetales</taxon>
        <taxon>environmental samples</taxon>
    </lineage>
</organism>
<dbReference type="PANTHER" id="PTHR10947:SF0">
    <property type="entry name" value="PHENYLALANINE--TRNA LIGASE BETA SUBUNIT"/>
    <property type="match status" value="1"/>
</dbReference>
<name>A0A3P3XUZ6_9SPIR</name>
<evidence type="ECO:0000256" key="3">
    <source>
        <dbReference type="ARBA" id="ARBA00007438"/>
    </source>
</evidence>
<sequence length="572" mass="63951">MPKIEVNEELFFGLAGKTWSDKEEFEEDLTVAKAELDEWDTSLSADRERTIKIELNDTNRPDLWSTAGLARQLRMYRTRSIPSYPFFASRKKALKAPYRVVVEKSVKGVRPWLAGLVAKGKPISDALLRDMIQTQEKLAWNFGRKRKGVSIGIYRIALIEWPVHYRGVDPDKVSFVPLQETRTMTLNQILEQHPKGIEYASILKGRPVHPLLTDAKGRVLSYPPIINSADLGAVQVGDAEIFIEVTGSDYPSVALSSAIMACDLADMGFEIDNVQVDYEYDTPFGSSVVFPYYFQEEVSVPLDDANRLLGSSLEMADALEALTRMGLCAYSTDGAVIHVAPPEYRNDFLHPFDIVEDIMIGVGMEKFVPQRPTDFTIGRLTPIERFSRKAKSIMVGLGYQEMIYNYLGSGKDYAEKMQVSAEGLVKIANPMTENYEYVRNSPLPGLLQTESVSAKASYPHRTFEVGKVVLKAPEVNYGVVTRQYIGFLTSHAQADYNEIASHVAAFMYLLGKEYTVRESSDSRFVPGRQVDVLVDGARVGIFGELHPLVLEAFGVMMPCAAGELDLEMLLED</sequence>
<evidence type="ECO:0000259" key="13">
    <source>
        <dbReference type="PROSITE" id="PS51483"/>
    </source>
</evidence>
<dbReference type="InterPro" id="IPR004531">
    <property type="entry name" value="Phe-tRNA-synth_IIc_bsu_arc_euk"/>
</dbReference>
<evidence type="ECO:0000256" key="1">
    <source>
        <dbReference type="ARBA" id="ARBA00001946"/>
    </source>
</evidence>
<comment type="similarity">
    <text evidence="3 12">Belongs to the phenylalanyl-tRNA synthetase beta subunit family. Type 2 subfamily.</text>
</comment>
<evidence type="ECO:0000256" key="6">
    <source>
        <dbReference type="ARBA" id="ARBA00022723"/>
    </source>
</evidence>
<dbReference type="InterPro" id="IPR022918">
    <property type="entry name" value="Phe_tRNA_ligase_beta2_arc"/>
</dbReference>
<dbReference type="InterPro" id="IPR045060">
    <property type="entry name" value="Phe-tRNA-ligase_IIc_bsu"/>
</dbReference>
<protein>
    <recommendedName>
        <fullName evidence="12">Phenylalanine--tRNA ligase beta subunit</fullName>
        <ecNumber evidence="12">6.1.1.20</ecNumber>
    </recommendedName>
    <alternativeName>
        <fullName evidence="12">Phenylalanyl-tRNA synthetase beta subunit</fullName>
        <shortName evidence="12">PheRS</shortName>
    </alternativeName>
</protein>
<dbReference type="AlphaFoldDB" id="A0A3P3XUZ6"/>
<gene>
    <name evidence="12 14" type="primary">pheT</name>
    <name evidence="14" type="ORF">SPIRO4BDMA_70237</name>
</gene>
<feature type="binding site" evidence="12">
    <location>
        <position position="353"/>
    </location>
    <ligand>
        <name>Mg(2+)</name>
        <dbReference type="ChEBI" id="CHEBI:18420"/>
        <note>shared with alpha subunit</note>
    </ligand>
</feature>
<dbReference type="SMART" id="SM00873">
    <property type="entry name" value="B3_4"/>
    <property type="match status" value="1"/>
</dbReference>
<comment type="catalytic activity">
    <reaction evidence="12">
        <text>tRNA(Phe) + L-phenylalanine + ATP = L-phenylalanyl-tRNA(Phe) + AMP + diphosphate + H(+)</text>
        <dbReference type="Rhea" id="RHEA:19413"/>
        <dbReference type="Rhea" id="RHEA-COMP:9668"/>
        <dbReference type="Rhea" id="RHEA-COMP:9699"/>
        <dbReference type="ChEBI" id="CHEBI:15378"/>
        <dbReference type="ChEBI" id="CHEBI:30616"/>
        <dbReference type="ChEBI" id="CHEBI:33019"/>
        <dbReference type="ChEBI" id="CHEBI:58095"/>
        <dbReference type="ChEBI" id="CHEBI:78442"/>
        <dbReference type="ChEBI" id="CHEBI:78531"/>
        <dbReference type="ChEBI" id="CHEBI:456215"/>
        <dbReference type="EC" id="6.1.1.20"/>
    </reaction>
</comment>
<reference evidence="14" key="1">
    <citation type="submission" date="2017-02" db="EMBL/GenBank/DDBJ databases">
        <authorList>
            <person name="Regsiter A."/>
            <person name="William W."/>
        </authorList>
    </citation>
    <scope>NUCLEOTIDE SEQUENCE</scope>
    <source>
        <strain evidence="14">BdmA 4</strain>
    </source>
</reference>
<dbReference type="GO" id="GO:0004826">
    <property type="term" value="F:phenylalanine-tRNA ligase activity"/>
    <property type="evidence" value="ECO:0007669"/>
    <property type="project" value="UniProtKB-UniRule"/>
</dbReference>
<dbReference type="GO" id="GO:0006432">
    <property type="term" value="P:phenylalanyl-tRNA aminoacylation"/>
    <property type="evidence" value="ECO:0007669"/>
    <property type="project" value="UniProtKB-UniRule"/>
</dbReference>
<dbReference type="HAMAP" id="MF_00284">
    <property type="entry name" value="Phe_tRNA_synth_beta2"/>
    <property type="match status" value="1"/>
</dbReference>
<evidence type="ECO:0000256" key="2">
    <source>
        <dbReference type="ARBA" id="ARBA00004496"/>
    </source>
</evidence>
<keyword evidence="4 12" id="KW-0963">Cytoplasm</keyword>
<dbReference type="NCBIfam" id="TIGR00471">
    <property type="entry name" value="pheT_arch"/>
    <property type="match status" value="1"/>
</dbReference>
<dbReference type="Gene3D" id="3.30.930.10">
    <property type="entry name" value="Bira Bifunctional Protein, Domain 2"/>
    <property type="match status" value="1"/>
</dbReference>
<dbReference type="Pfam" id="PF03484">
    <property type="entry name" value="B5"/>
    <property type="match status" value="1"/>
</dbReference>
<keyword evidence="9 12" id="KW-0460">Magnesium</keyword>
<keyword evidence="11 12" id="KW-0030">Aminoacyl-tRNA synthetase</keyword>
<evidence type="ECO:0000256" key="12">
    <source>
        <dbReference type="HAMAP-Rule" id="MF_00284"/>
    </source>
</evidence>
<evidence type="ECO:0000256" key="11">
    <source>
        <dbReference type="ARBA" id="ARBA00023146"/>
    </source>
</evidence>
<dbReference type="PANTHER" id="PTHR10947">
    <property type="entry name" value="PHENYLALANYL-TRNA SYNTHETASE BETA CHAIN AND LEUCINE-RICH REPEAT-CONTAINING PROTEIN 47"/>
    <property type="match status" value="1"/>
</dbReference>
<dbReference type="InterPro" id="IPR041616">
    <property type="entry name" value="PheRS_beta_core"/>
</dbReference>
<comment type="subunit">
    <text evidence="12">Tetramer of two alpha and two beta subunits.</text>
</comment>
<dbReference type="SUPFAM" id="SSF46955">
    <property type="entry name" value="Putative DNA-binding domain"/>
    <property type="match status" value="1"/>
</dbReference>
<evidence type="ECO:0000256" key="7">
    <source>
        <dbReference type="ARBA" id="ARBA00022741"/>
    </source>
</evidence>
<feature type="domain" description="B5" evidence="13">
    <location>
        <begin position="293"/>
        <end position="369"/>
    </location>
</feature>
<dbReference type="CDD" id="cd00769">
    <property type="entry name" value="PheRS_beta_core"/>
    <property type="match status" value="1"/>
</dbReference>
<dbReference type="GO" id="GO:0005524">
    <property type="term" value="F:ATP binding"/>
    <property type="evidence" value="ECO:0007669"/>
    <property type="project" value="UniProtKB-UniRule"/>
</dbReference>
<feature type="binding site" evidence="12">
    <location>
        <position position="356"/>
    </location>
    <ligand>
        <name>Mg(2+)</name>
        <dbReference type="ChEBI" id="CHEBI:18420"/>
        <note>shared with alpha subunit</note>
    </ligand>
</feature>
<dbReference type="PROSITE" id="PS51483">
    <property type="entry name" value="B5"/>
    <property type="match status" value="1"/>
</dbReference>
<dbReference type="GO" id="GO:0003723">
    <property type="term" value="F:RNA binding"/>
    <property type="evidence" value="ECO:0007669"/>
    <property type="project" value="InterPro"/>
</dbReference>
<proteinExistence type="inferred from homology"/>
<dbReference type="GO" id="GO:0009328">
    <property type="term" value="C:phenylalanine-tRNA ligase complex"/>
    <property type="evidence" value="ECO:0007669"/>
    <property type="project" value="TreeGrafter"/>
</dbReference>
<dbReference type="Gene3D" id="3.30.56.10">
    <property type="match status" value="2"/>
</dbReference>
<dbReference type="InterPro" id="IPR020825">
    <property type="entry name" value="Phe-tRNA_synthase-like_B3/B4"/>
</dbReference>
<evidence type="ECO:0000256" key="10">
    <source>
        <dbReference type="ARBA" id="ARBA00022917"/>
    </source>
</evidence>
<dbReference type="InterPro" id="IPR005147">
    <property type="entry name" value="tRNA_synthase_B5-dom"/>
</dbReference>
<evidence type="ECO:0000256" key="8">
    <source>
        <dbReference type="ARBA" id="ARBA00022840"/>
    </source>
</evidence>
<evidence type="ECO:0000256" key="4">
    <source>
        <dbReference type="ARBA" id="ARBA00022490"/>
    </source>
</evidence>
<dbReference type="InterPro" id="IPR009061">
    <property type="entry name" value="DNA-bd_dom_put_sf"/>
</dbReference>
<dbReference type="SMART" id="SM00874">
    <property type="entry name" value="B5"/>
    <property type="match status" value="1"/>
</dbReference>
<dbReference type="GO" id="GO:0000287">
    <property type="term" value="F:magnesium ion binding"/>
    <property type="evidence" value="ECO:0007669"/>
    <property type="project" value="InterPro"/>
</dbReference>
<keyword evidence="6 12" id="KW-0479">Metal-binding</keyword>
<evidence type="ECO:0000256" key="9">
    <source>
        <dbReference type="ARBA" id="ARBA00022842"/>
    </source>
</evidence>
<comment type="subcellular location">
    <subcellularLocation>
        <location evidence="2 12">Cytoplasm</location>
    </subcellularLocation>
</comment>
<evidence type="ECO:0000313" key="14">
    <source>
        <dbReference type="EMBL" id="SLM19813.1"/>
    </source>
</evidence>